<dbReference type="GO" id="GO:0000390">
    <property type="term" value="P:spliceosomal complex disassembly"/>
    <property type="evidence" value="ECO:0007669"/>
    <property type="project" value="InterPro"/>
</dbReference>
<reference evidence="5 6" key="1">
    <citation type="submission" date="2019-03" db="EMBL/GenBank/DDBJ databases">
        <title>Rhodosporidium diobovatum UCD-FST 08-225 genome sequencing, assembly, and annotation.</title>
        <authorList>
            <person name="Fakankun I.U."/>
            <person name="Fristensky B."/>
            <person name="Levin D.B."/>
        </authorList>
    </citation>
    <scope>NUCLEOTIDE SEQUENCE [LARGE SCALE GENOMIC DNA]</scope>
    <source>
        <strain evidence="5 6">UCD-FST 08-225</strain>
    </source>
</reference>
<evidence type="ECO:0000256" key="4">
    <source>
        <dbReference type="SAM" id="MobiDB-lite"/>
    </source>
</evidence>
<evidence type="ECO:0000256" key="2">
    <source>
        <dbReference type="ARBA" id="ARBA00023242"/>
    </source>
</evidence>
<dbReference type="STRING" id="5288.A0A5C5FNR9"/>
<dbReference type="Proteomes" id="UP000311382">
    <property type="component" value="Unassembled WGS sequence"/>
</dbReference>
<keyword evidence="3" id="KW-0175">Coiled coil</keyword>
<dbReference type="AlphaFoldDB" id="A0A5C5FNR9"/>
<dbReference type="Pfam" id="PF15458">
    <property type="entry name" value="NTR2"/>
    <property type="match status" value="1"/>
</dbReference>
<organism evidence="5 6">
    <name type="scientific">Rhodotorula diobovata</name>
    <dbReference type="NCBI Taxonomy" id="5288"/>
    <lineage>
        <taxon>Eukaryota</taxon>
        <taxon>Fungi</taxon>
        <taxon>Dikarya</taxon>
        <taxon>Basidiomycota</taxon>
        <taxon>Pucciniomycotina</taxon>
        <taxon>Microbotryomycetes</taxon>
        <taxon>Sporidiobolales</taxon>
        <taxon>Sporidiobolaceae</taxon>
        <taxon>Rhodotorula</taxon>
    </lineage>
</organism>
<feature type="region of interest" description="Disordered" evidence="4">
    <location>
        <begin position="1"/>
        <end position="150"/>
    </location>
</feature>
<accession>A0A5C5FNR9</accession>
<dbReference type="OrthoDB" id="429427at2759"/>
<proteinExistence type="predicted"/>
<gene>
    <name evidence="5" type="ORF">DMC30DRAFT_418848</name>
</gene>
<feature type="compositionally biased region" description="Low complexity" evidence="4">
    <location>
        <begin position="525"/>
        <end position="545"/>
    </location>
</feature>
<dbReference type="GO" id="GO:0071008">
    <property type="term" value="C:U2-type post-mRNA release spliceosomal complex"/>
    <property type="evidence" value="ECO:0007669"/>
    <property type="project" value="InterPro"/>
</dbReference>
<feature type="region of interest" description="Disordered" evidence="4">
    <location>
        <begin position="163"/>
        <end position="237"/>
    </location>
</feature>
<feature type="region of interest" description="Disordered" evidence="4">
    <location>
        <begin position="658"/>
        <end position="683"/>
    </location>
</feature>
<feature type="region of interest" description="Disordered" evidence="4">
    <location>
        <begin position="456"/>
        <end position="554"/>
    </location>
</feature>
<evidence type="ECO:0000256" key="3">
    <source>
        <dbReference type="SAM" id="Coils"/>
    </source>
</evidence>
<feature type="coiled-coil region" evidence="3">
    <location>
        <begin position="384"/>
        <end position="411"/>
    </location>
</feature>
<sequence>MEEDDAPTFTIKKRSKPRSSAASIRSSTAAPAASTDQPAGAQPAQDDDEDAGNVAVFRSRGKKTPAGRVKDREAPKARSRVSFGADDDDEGDSDASIVKRSTPTSTPRRLLRPTLPASSASSTSLASPAAGPAAAPPSVPTAEASPASRSVYSKEYLDELKRGQLSAPRAAPAAEGTGEGTGGFDELTKSKFGDEQLEDSTLFPSSDSIARAKARREEMRKAGISAPSRQLGGDDDGFVPLEVGFAHKGGDSRLVREEDELGDGDEDMAAFTDSLSRLPLGKRANAAAARALRAEMGEMIDEAELEVRDEDVEMREWEEAQIRRGGEGRRTARGKAEPGKTKGPYRPAPIPQSSTLPSLAAVSARLPAAITTLSASHTLDTGALAHFEQERADLDKQERELREEVEKVERKSRWFDEFKEQVEDWSAFLDEKFPQLEKIEAEYLSIQRERCSIVSQRRYADDADDVSLFTGAPIPSTFRPPPPSDAPHPAEGDLASQEDTAESPQDLAPRSRARATRRDARSARHSTPSTSSAPSSAYPDPIDSPGYASDTALSPPQRADLSAALTAQQDALASLFADVKAPDFRDPNLGIRARFEEWRERFRDEYDMTFAGLSLVQVWEFWARVEMAAWNPFEIDELPRTVSDLSAYQWHQNLSSYGHRTGARPGGDGEVGDEDDDDDDKPDESAEVVNALVTSVVIPRLERLARAAYDPLSSRQTVAALRVVDEVSYCVETSSPKFESLIHAFLHRLRLSIAHAHSLVLPHLASLALPSLAYDPSTFIARQHFLHRLLKLVRACQRWRRFMRALRVPALPVPVGEGEGGGGAVLEVGAGATFDELVQRELVARTMLPVLEAAWTTGGEEIARKVVDALPKDIPAALRRRLEGEEAVGRR</sequence>
<evidence type="ECO:0000313" key="5">
    <source>
        <dbReference type="EMBL" id="TNY18433.1"/>
    </source>
</evidence>
<feature type="compositionally biased region" description="Low complexity" evidence="4">
    <location>
        <begin position="167"/>
        <end position="176"/>
    </location>
</feature>
<protein>
    <submittedName>
        <fullName evidence="5">Nineteen complex-related protein 2-domain-containing protein</fullName>
    </submittedName>
</protein>
<comment type="caution">
    <text evidence="5">The sequence shown here is derived from an EMBL/GenBank/DDBJ whole genome shotgun (WGS) entry which is preliminary data.</text>
</comment>
<dbReference type="PANTHER" id="PTHR12214:SF0">
    <property type="entry name" value="LD29489P"/>
    <property type="match status" value="1"/>
</dbReference>
<keyword evidence="2" id="KW-0539">Nucleus</keyword>
<feature type="compositionally biased region" description="Low complexity" evidence="4">
    <location>
        <begin position="18"/>
        <end position="35"/>
    </location>
</feature>
<name>A0A5C5FNR9_9BASI</name>
<dbReference type="InterPro" id="IPR028211">
    <property type="entry name" value="Ntr2"/>
</dbReference>
<feature type="region of interest" description="Disordered" evidence="4">
    <location>
        <begin position="319"/>
        <end position="356"/>
    </location>
</feature>
<comment type="subcellular location">
    <subcellularLocation>
        <location evidence="1">Nucleus</location>
    </subcellularLocation>
</comment>
<evidence type="ECO:0000313" key="6">
    <source>
        <dbReference type="Proteomes" id="UP000311382"/>
    </source>
</evidence>
<evidence type="ECO:0000256" key="1">
    <source>
        <dbReference type="ARBA" id="ARBA00004123"/>
    </source>
</evidence>
<feature type="compositionally biased region" description="Low complexity" evidence="4">
    <location>
        <begin position="113"/>
        <end position="133"/>
    </location>
</feature>
<dbReference type="InterPro" id="IPR012890">
    <property type="entry name" value="GCFC2-like"/>
</dbReference>
<keyword evidence="6" id="KW-1185">Reference proteome</keyword>
<feature type="compositionally biased region" description="Acidic residues" evidence="4">
    <location>
        <begin position="670"/>
        <end position="683"/>
    </location>
</feature>
<dbReference type="GO" id="GO:0003677">
    <property type="term" value="F:DNA binding"/>
    <property type="evidence" value="ECO:0007669"/>
    <property type="project" value="InterPro"/>
</dbReference>
<dbReference type="PANTHER" id="PTHR12214">
    <property type="entry name" value="GC-RICH SEQUENCE DNA-BINDING FACTOR"/>
    <property type="match status" value="1"/>
</dbReference>
<feature type="compositionally biased region" description="Basic and acidic residues" evidence="4">
    <location>
        <begin position="319"/>
        <end position="340"/>
    </location>
</feature>
<dbReference type="EMBL" id="SOZI01000139">
    <property type="protein sequence ID" value="TNY18433.1"/>
    <property type="molecule type" value="Genomic_DNA"/>
</dbReference>